<evidence type="ECO:0000256" key="2">
    <source>
        <dbReference type="ARBA" id="ARBA00005336"/>
    </source>
</evidence>
<dbReference type="RefSeq" id="WP_089355070.1">
    <property type="nucleotide sequence ID" value="NZ_FZPD01000001.1"/>
</dbReference>
<dbReference type="InterPro" id="IPR001764">
    <property type="entry name" value="Glyco_hydro_3_N"/>
</dbReference>
<feature type="chain" id="PRO_5013167499" description="beta-N-acetylhexosaminidase" evidence="6">
    <location>
        <begin position="21"/>
        <end position="382"/>
    </location>
</feature>
<evidence type="ECO:0000313" key="9">
    <source>
        <dbReference type="Proteomes" id="UP000198393"/>
    </source>
</evidence>
<evidence type="ECO:0000259" key="7">
    <source>
        <dbReference type="Pfam" id="PF00933"/>
    </source>
</evidence>
<organism evidence="8 9">
    <name type="scientific">Ekhidna lutea</name>
    <dbReference type="NCBI Taxonomy" id="447679"/>
    <lineage>
        <taxon>Bacteria</taxon>
        <taxon>Pseudomonadati</taxon>
        <taxon>Bacteroidota</taxon>
        <taxon>Cytophagia</taxon>
        <taxon>Cytophagales</taxon>
        <taxon>Reichenbachiellaceae</taxon>
        <taxon>Ekhidna</taxon>
    </lineage>
</organism>
<dbReference type="InterPro" id="IPR050226">
    <property type="entry name" value="NagZ_Beta-hexosaminidase"/>
</dbReference>
<feature type="domain" description="Glycoside hydrolase family 3 N-terminal" evidence="7">
    <location>
        <begin position="26"/>
        <end position="359"/>
    </location>
</feature>
<evidence type="ECO:0000256" key="4">
    <source>
        <dbReference type="ARBA" id="ARBA00022801"/>
    </source>
</evidence>
<dbReference type="GO" id="GO:0004563">
    <property type="term" value="F:beta-N-acetylhexosaminidase activity"/>
    <property type="evidence" value="ECO:0007669"/>
    <property type="project" value="UniProtKB-EC"/>
</dbReference>
<gene>
    <name evidence="8" type="ORF">SAMN05421640_0295</name>
</gene>
<evidence type="ECO:0000256" key="1">
    <source>
        <dbReference type="ARBA" id="ARBA00001231"/>
    </source>
</evidence>
<keyword evidence="4" id="KW-0378">Hydrolase</keyword>
<dbReference type="PANTHER" id="PTHR30480:SF13">
    <property type="entry name" value="BETA-HEXOSAMINIDASE"/>
    <property type="match status" value="1"/>
</dbReference>
<accession>A0A239ESG9</accession>
<dbReference type="OrthoDB" id="9805821at2"/>
<evidence type="ECO:0000313" key="8">
    <source>
        <dbReference type="EMBL" id="SNS47351.1"/>
    </source>
</evidence>
<evidence type="ECO:0000256" key="6">
    <source>
        <dbReference type="SAM" id="SignalP"/>
    </source>
</evidence>
<evidence type="ECO:0000256" key="3">
    <source>
        <dbReference type="ARBA" id="ARBA00012663"/>
    </source>
</evidence>
<dbReference type="Pfam" id="PF00933">
    <property type="entry name" value="Glyco_hydro_3"/>
    <property type="match status" value="1"/>
</dbReference>
<dbReference type="PANTHER" id="PTHR30480">
    <property type="entry name" value="BETA-HEXOSAMINIDASE-RELATED"/>
    <property type="match status" value="1"/>
</dbReference>
<dbReference type="InterPro" id="IPR036962">
    <property type="entry name" value="Glyco_hydro_3_N_sf"/>
</dbReference>
<dbReference type="GO" id="GO:0009254">
    <property type="term" value="P:peptidoglycan turnover"/>
    <property type="evidence" value="ECO:0007669"/>
    <property type="project" value="TreeGrafter"/>
</dbReference>
<name>A0A239ESG9_EKHLU</name>
<dbReference type="SUPFAM" id="SSF51445">
    <property type="entry name" value="(Trans)glycosidases"/>
    <property type="match status" value="1"/>
</dbReference>
<dbReference type="EC" id="3.2.1.52" evidence="3"/>
<dbReference type="GO" id="GO:0005975">
    <property type="term" value="P:carbohydrate metabolic process"/>
    <property type="evidence" value="ECO:0007669"/>
    <property type="project" value="InterPro"/>
</dbReference>
<reference evidence="8 9" key="1">
    <citation type="submission" date="2017-06" db="EMBL/GenBank/DDBJ databases">
        <authorList>
            <person name="Kim H.J."/>
            <person name="Triplett B.A."/>
        </authorList>
    </citation>
    <scope>NUCLEOTIDE SEQUENCE [LARGE SCALE GENOMIC DNA]</scope>
    <source>
        <strain evidence="8 9">DSM 19307</strain>
    </source>
</reference>
<keyword evidence="5" id="KW-0326">Glycosidase</keyword>
<feature type="signal peptide" evidence="6">
    <location>
        <begin position="1"/>
        <end position="20"/>
    </location>
</feature>
<dbReference type="EMBL" id="FZPD01000001">
    <property type="protein sequence ID" value="SNS47351.1"/>
    <property type="molecule type" value="Genomic_DNA"/>
</dbReference>
<dbReference type="Proteomes" id="UP000198393">
    <property type="component" value="Unassembled WGS sequence"/>
</dbReference>
<comment type="catalytic activity">
    <reaction evidence="1">
        <text>Hydrolysis of terminal non-reducing N-acetyl-D-hexosamine residues in N-acetyl-beta-D-hexosaminides.</text>
        <dbReference type="EC" id="3.2.1.52"/>
    </reaction>
</comment>
<dbReference type="Gene3D" id="3.20.20.300">
    <property type="entry name" value="Glycoside hydrolase, family 3, N-terminal domain"/>
    <property type="match status" value="1"/>
</dbReference>
<dbReference type="InterPro" id="IPR017853">
    <property type="entry name" value="GH"/>
</dbReference>
<proteinExistence type="inferred from homology"/>
<keyword evidence="6" id="KW-0732">Signal</keyword>
<protein>
    <recommendedName>
        <fullName evidence="3">beta-N-acetylhexosaminidase</fullName>
        <ecNumber evidence="3">3.2.1.52</ecNumber>
    </recommendedName>
</protein>
<dbReference type="AlphaFoldDB" id="A0A239ESG9"/>
<evidence type="ECO:0000256" key="5">
    <source>
        <dbReference type="ARBA" id="ARBA00023295"/>
    </source>
</evidence>
<keyword evidence="9" id="KW-1185">Reference proteome</keyword>
<sequence length="382" mass="42599">MQKTLSLLLIILAISGFAKTDPPKDTIDVMIGQMIMIGIGDFDIVDENEPIFKEIRNGKVGGVVLYEKNILFESPKPELALLVETLQKNASIPLFVSIDEEGGRVSRMKTRYGFPKNVSAQYLGDMDNIDSTRYYANQTASILSSFGINMNYAPVVDVNLNPRNPVIGKIERSYSSEYGGVIEQAHMVIDQHNKRGVIPVLKHFPGHGSSRNDTHLGLTDVTETWQIEEMYPYSALIDSGVVKAVMTAHIVNQTLDNTKNPATLSKKIVTGMLRDFLGFDGVVISDDMQMGAINNEYGLREAIKLSILAGVDMLMFANNVKDYNMISASTVHAIIKDLLFEGIITRDRIAQSYNRIMKLKAEAGLCDENYYRSLKNKLRVYN</sequence>
<comment type="similarity">
    <text evidence="2">Belongs to the glycosyl hydrolase 3 family.</text>
</comment>